<keyword evidence="1" id="KW-0732">Signal</keyword>
<organism evidence="2 3">
    <name type="scientific">Symbiodinium natans</name>
    <dbReference type="NCBI Taxonomy" id="878477"/>
    <lineage>
        <taxon>Eukaryota</taxon>
        <taxon>Sar</taxon>
        <taxon>Alveolata</taxon>
        <taxon>Dinophyceae</taxon>
        <taxon>Suessiales</taxon>
        <taxon>Symbiodiniaceae</taxon>
        <taxon>Symbiodinium</taxon>
    </lineage>
</organism>
<dbReference type="AlphaFoldDB" id="A0A812K2T2"/>
<keyword evidence="3" id="KW-1185">Reference proteome</keyword>
<evidence type="ECO:0000313" key="2">
    <source>
        <dbReference type="EMBL" id="CAE7221144.1"/>
    </source>
</evidence>
<protein>
    <submittedName>
        <fullName evidence="2">MTR1 protein</fullName>
    </submittedName>
</protein>
<gene>
    <name evidence="2" type="primary">MTR1</name>
    <name evidence="2" type="ORF">SNAT2548_LOCUS8132</name>
</gene>
<dbReference type="OrthoDB" id="412290at2759"/>
<feature type="chain" id="PRO_5032757131" evidence="1">
    <location>
        <begin position="17"/>
        <end position="813"/>
    </location>
</feature>
<evidence type="ECO:0000256" key="1">
    <source>
        <dbReference type="SAM" id="SignalP"/>
    </source>
</evidence>
<evidence type="ECO:0000313" key="3">
    <source>
        <dbReference type="Proteomes" id="UP000604046"/>
    </source>
</evidence>
<feature type="signal peptide" evidence="1">
    <location>
        <begin position="1"/>
        <end position="16"/>
    </location>
</feature>
<proteinExistence type="predicted"/>
<sequence>MMRCWLLLCLTLGGHGASRSYREGTVDMSEVLHYEADEVGAVCDQTLLQHINCDNKLWDDLLAQLCRHCSRSGCVSDPELEQVARMAFRLYITMVERGQENLDTFACKHGLFAALLFHSESCVRPKRFSFKSAWRRSSLHPPSWLVVQELYLRKYEVPLALVETDRLEVTDASGFPVSILTDDSGGRILETVHKVSDGGPAFPLNVRYVPAGSEREFLNVKRHMSLRTGEGRTSIVTMDIDMPVMSLSPFPFHTAKLKSLRFVGQDEYARFVTDLSGRLADAGIFHLVVDGDYTLRYWEAVHAPLREENYLTKLGLSLRDLEDAAVLQRFSIFAPLEQRHKVVELLGNQMPPLGSRADRGAMPIERRLVELELGHIQYGEQPFAFAEGLNFRAFCSHCLWVSVYFYVTESPGASVGPGMSVLPLAFWVPCRLSASELLPATHEPLEQGLALVPRPPARGREMARARWDSEVDPLHDASQKESPRPNIYVGTCRQSLQRALAVAPFAAPTPSLPWPVRELLPMHDMSDTFQLSFQNSLEFIMGFRQAHQGHGLERYQDKIELTEVFRQRKLPVPRTFYAAYGMDFDVRPTIEALDRRGRSYVAKASHLCCSRGVFVMDGGIDRLTNTSVSPDEIQQQLEEAARTPFTTAEIDPRCGDWGTVQAGRRPGVLIEELLVPSLPLHSLLAQTEAEDWVAPDSLACHLVWSVLFMCSWEIKVRLPTGEKKAVPLGEVFRDGSCLRCKVPLPLQDWQSTVALLETMLPHTDYVRISVFMKEGWPVINEVEYTTGGLEVIYIPLAREWTMRWLEGYYRFLT</sequence>
<comment type="caution">
    <text evidence="2">The sequence shown here is derived from an EMBL/GenBank/DDBJ whole genome shotgun (WGS) entry which is preliminary data.</text>
</comment>
<name>A0A812K2T2_9DINO</name>
<accession>A0A812K2T2</accession>
<dbReference type="EMBL" id="CAJNDS010000591">
    <property type="protein sequence ID" value="CAE7221144.1"/>
    <property type="molecule type" value="Genomic_DNA"/>
</dbReference>
<reference evidence="2" key="1">
    <citation type="submission" date="2021-02" db="EMBL/GenBank/DDBJ databases">
        <authorList>
            <person name="Dougan E. K."/>
            <person name="Rhodes N."/>
            <person name="Thang M."/>
            <person name="Chan C."/>
        </authorList>
    </citation>
    <scope>NUCLEOTIDE SEQUENCE</scope>
</reference>
<dbReference type="SUPFAM" id="SSF56059">
    <property type="entry name" value="Glutathione synthetase ATP-binding domain-like"/>
    <property type="match status" value="1"/>
</dbReference>
<dbReference type="Proteomes" id="UP000604046">
    <property type="component" value="Unassembled WGS sequence"/>
</dbReference>